<evidence type="ECO:0000313" key="3">
    <source>
        <dbReference type="EMBL" id="CAH1782272.1"/>
    </source>
</evidence>
<feature type="compositionally biased region" description="Basic and acidic residues" evidence="1">
    <location>
        <begin position="386"/>
        <end position="396"/>
    </location>
</feature>
<dbReference type="Pfam" id="PF15157">
    <property type="entry name" value="IQCJ-SCHIP1"/>
    <property type="match status" value="1"/>
</dbReference>
<feature type="non-terminal residue" evidence="3">
    <location>
        <position position="1"/>
    </location>
</feature>
<dbReference type="PROSITE" id="PS50096">
    <property type="entry name" value="IQ"/>
    <property type="match status" value="2"/>
</dbReference>
<dbReference type="SMART" id="SM00015">
    <property type="entry name" value="IQ"/>
    <property type="match status" value="2"/>
</dbReference>
<feature type="compositionally biased region" description="Basic and acidic residues" evidence="1">
    <location>
        <begin position="1"/>
        <end position="10"/>
    </location>
</feature>
<dbReference type="Proteomes" id="UP000749559">
    <property type="component" value="Unassembled WGS sequence"/>
</dbReference>
<feature type="region of interest" description="Disordered" evidence="1">
    <location>
        <begin position="196"/>
        <end position="221"/>
    </location>
</feature>
<evidence type="ECO:0000259" key="2">
    <source>
        <dbReference type="Pfam" id="PF15157"/>
    </source>
</evidence>
<dbReference type="Gene3D" id="1.20.5.190">
    <property type="match status" value="1"/>
</dbReference>
<comment type="caution">
    <text evidence="3">The sequence shown here is derived from an EMBL/GenBank/DDBJ whole genome shotgun (WGS) entry which is preliminary data.</text>
</comment>
<sequence length="436" mass="49977">MDGANDRPEDMSADSDINTGYPLLNTDSGITIDTPDYAQIRQDRMDRNRETMKALNLMIAKDIIPQDRACSGLHNNTNNDTRTREDRAATCIQRHYRGHLGRQQYINKLYEKFEKEEALRHMKMLDQLEEGELLVESHRLEVQIEDDITLRKNKARKREADIITIQRAWRHYRERQQARGEESESEASVSDIEITEIQDDHQMSVSSPEDNPTDTKSDFNNQPIKTLRDIECESVLSDYSEMGYPLKEVLAQNGGTYMRSSRESSTEKEAGKKLDASVLTRAPDETEDEFTRRLRKMNYLSLAQEFAELKKTDENALPFGLRQNAQDANTPTSESSMDESNSGSITATCTPSEPNKDFPEKIANNTNNQPKIAWGETSANPNQKRNPFDEPTKEQPIKTLQANPAFFERHDKDTQVIQDNTLQMNPAFFETLNQKT</sequence>
<dbReference type="InterPro" id="IPR000048">
    <property type="entry name" value="IQ_motif_EF-hand-BS"/>
</dbReference>
<name>A0A8S4NMR0_OWEFU</name>
<dbReference type="EMBL" id="CAIIXF020000004">
    <property type="protein sequence ID" value="CAH1782272.1"/>
    <property type="molecule type" value="Genomic_DNA"/>
</dbReference>
<feature type="region of interest" description="Disordered" evidence="1">
    <location>
        <begin position="317"/>
        <end position="398"/>
    </location>
</feature>
<organism evidence="3 4">
    <name type="scientific">Owenia fusiformis</name>
    <name type="common">Polychaete worm</name>
    <dbReference type="NCBI Taxonomy" id="6347"/>
    <lineage>
        <taxon>Eukaryota</taxon>
        <taxon>Metazoa</taxon>
        <taxon>Spiralia</taxon>
        <taxon>Lophotrochozoa</taxon>
        <taxon>Annelida</taxon>
        <taxon>Polychaeta</taxon>
        <taxon>Sedentaria</taxon>
        <taxon>Canalipalpata</taxon>
        <taxon>Sabellida</taxon>
        <taxon>Oweniida</taxon>
        <taxon>Oweniidae</taxon>
        <taxon>Owenia</taxon>
    </lineage>
</organism>
<reference evidence="3" key="1">
    <citation type="submission" date="2022-03" db="EMBL/GenBank/DDBJ databases">
        <authorList>
            <person name="Martin C."/>
        </authorList>
    </citation>
    <scope>NUCLEOTIDE SEQUENCE</scope>
</reference>
<gene>
    <name evidence="3" type="ORF">OFUS_LOCUS8737</name>
</gene>
<protein>
    <recommendedName>
        <fullName evidence="2">Fusion protein IQCJ-SCHIP1 N-terminal domain-containing protein</fullName>
    </recommendedName>
</protein>
<feature type="region of interest" description="Disordered" evidence="1">
    <location>
        <begin position="1"/>
        <end position="22"/>
    </location>
</feature>
<feature type="compositionally biased region" description="Polar residues" evidence="1">
    <location>
        <begin position="323"/>
        <end position="332"/>
    </location>
</feature>
<dbReference type="OrthoDB" id="6158772at2759"/>
<evidence type="ECO:0000313" key="4">
    <source>
        <dbReference type="Proteomes" id="UP000749559"/>
    </source>
</evidence>
<feature type="domain" description="Fusion protein IQCJ-SCHIP1 N-terminal" evidence="2">
    <location>
        <begin position="119"/>
        <end position="194"/>
    </location>
</feature>
<dbReference type="AlphaFoldDB" id="A0A8S4NMR0"/>
<evidence type="ECO:0000256" key="1">
    <source>
        <dbReference type="SAM" id="MobiDB-lite"/>
    </source>
</evidence>
<proteinExistence type="predicted"/>
<dbReference type="Pfam" id="PF00612">
    <property type="entry name" value="IQ"/>
    <property type="match status" value="1"/>
</dbReference>
<dbReference type="CDD" id="cd23767">
    <property type="entry name" value="IQCD"/>
    <property type="match status" value="1"/>
</dbReference>
<dbReference type="InterPro" id="IPR029362">
    <property type="entry name" value="IQCJ-SCHIP1_N"/>
</dbReference>
<keyword evidence="4" id="KW-1185">Reference proteome</keyword>
<feature type="compositionally biased region" description="Low complexity" evidence="1">
    <location>
        <begin position="333"/>
        <end position="344"/>
    </location>
</feature>
<accession>A0A8S4NMR0</accession>